<keyword evidence="4" id="KW-1185">Reference proteome</keyword>
<gene>
    <name evidence="3" type="ORF">TMPK1_23800</name>
</gene>
<feature type="transmembrane region" description="Helical" evidence="2">
    <location>
        <begin position="12"/>
        <end position="30"/>
    </location>
</feature>
<sequence>MRWVQALRNNGAAYLLPLIAAFVAALLLLADTIESKTQFQIEFARSSAEHDLGTLVEFAKSQSAAFASTSFIGYSIGRYYGFAPAFGQISPDPERAAALLRQVYVQNQIQPQDMPSVLPPYANVHERFHPSFQAMIETSLFDDLYLIDRVGRVVYSLRKDSAFATDLAAARQRETPLAEVFREVMARLQQSTDPNQILVVSGLKRLDDSFGVLLARPVVRHGTVEGVVAFRLPMANLEQRLTALQRPGLRFHLLDAQGTPIAPTQVARGERSYGPYAVPETGWKYAVLADRSQLAGTAWLYVWALALFGLLATAASVRLLMYRQTPAAPRPVALVHPLTVSNGAVANEPDPQDIDAADANEHPPHPLDLDDGYRRCIVEVMVLALDCWQRSKGKGKVELAEESGLWRVYMDRSSLQTRTMDKYFLVETLPRNPRWRDVVRTAEYVLRNCPDPARERAALEAALSQLKAHLRQAA</sequence>
<organism evidence="3 4">
    <name type="scientific">Roseiterribacter gracilis</name>
    <dbReference type="NCBI Taxonomy" id="2812848"/>
    <lineage>
        <taxon>Bacteria</taxon>
        <taxon>Pseudomonadati</taxon>
        <taxon>Pseudomonadota</taxon>
        <taxon>Alphaproteobacteria</taxon>
        <taxon>Rhodospirillales</taxon>
        <taxon>Roseiterribacteraceae</taxon>
        <taxon>Roseiterribacter</taxon>
    </lineage>
</organism>
<feature type="transmembrane region" description="Helical" evidence="2">
    <location>
        <begin position="298"/>
        <end position="320"/>
    </location>
</feature>
<dbReference type="CDD" id="cd22890">
    <property type="entry name" value="ChiS-DBD"/>
    <property type="match status" value="1"/>
</dbReference>
<evidence type="ECO:0000256" key="2">
    <source>
        <dbReference type="SAM" id="Phobius"/>
    </source>
</evidence>
<name>A0A8S8X9K4_9PROT</name>
<dbReference type="EMBL" id="BOPV01000001">
    <property type="protein sequence ID" value="GIL40143.1"/>
    <property type="molecule type" value="Genomic_DNA"/>
</dbReference>
<feature type="region of interest" description="Disordered" evidence="1">
    <location>
        <begin position="345"/>
        <end position="365"/>
    </location>
</feature>
<reference evidence="3" key="1">
    <citation type="submission" date="2021-02" db="EMBL/GenBank/DDBJ databases">
        <title>Genome sequence of Rhodospirillales sp. strain TMPK1 isolated from soil.</title>
        <authorList>
            <person name="Nakai R."/>
            <person name="Kusada H."/>
            <person name="Tamaki H."/>
        </authorList>
    </citation>
    <scope>NUCLEOTIDE SEQUENCE</scope>
    <source>
        <strain evidence="3">TMPK1</strain>
    </source>
</reference>
<keyword evidence="2" id="KW-0472">Membrane</keyword>
<dbReference type="AlphaFoldDB" id="A0A8S8X9K4"/>
<accession>A0A8S8X9K4</accession>
<evidence type="ECO:0000313" key="3">
    <source>
        <dbReference type="EMBL" id="GIL40143.1"/>
    </source>
</evidence>
<evidence type="ECO:0000313" key="4">
    <source>
        <dbReference type="Proteomes" id="UP000681075"/>
    </source>
</evidence>
<keyword evidence="2" id="KW-1133">Transmembrane helix</keyword>
<dbReference type="Proteomes" id="UP000681075">
    <property type="component" value="Unassembled WGS sequence"/>
</dbReference>
<evidence type="ECO:0000256" key="1">
    <source>
        <dbReference type="SAM" id="MobiDB-lite"/>
    </source>
</evidence>
<proteinExistence type="predicted"/>
<comment type="caution">
    <text evidence="3">The sequence shown here is derived from an EMBL/GenBank/DDBJ whole genome shotgun (WGS) entry which is preliminary data.</text>
</comment>
<keyword evidence="2" id="KW-0812">Transmembrane</keyword>
<protein>
    <submittedName>
        <fullName evidence="3">Uncharacterized protein</fullName>
    </submittedName>
</protein>